<reference evidence="2" key="1">
    <citation type="submission" date="2016-08" db="EMBL/GenBank/DDBJ databases">
        <title>Complete genome of Cloacibacillus porcorum.</title>
        <authorList>
            <person name="Looft T."/>
            <person name="Bayles D.O."/>
            <person name="Alt D.P."/>
        </authorList>
    </citation>
    <scope>NUCLEOTIDE SEQUENCE [LARGE SCALE GENOMIC DNA]</scope>
    <source>
        <strain evidence="2">CL-84</strain>
    </source>
</reference>
<dbReference type="KEGG" id="cpor:BED41_09850"/>
<accession>A0A1B2I5V9</accession>
<organism evidence="2 3">
    <name type="scientific">Cloacibacillus porcorum</name>
    <dbReference type="NCBI Taxonomy" id="1197717"/>
    <lineage>
        <taxon>Bacteria</taxon>
        <taxon>Thermotogati</taxon>
        <taxon>Synergistota</taxon>
        <taxon>Synergistia</taxon>
        <taxon>Synergistales</taxon>
        <taxon>Synergistaceae</taxon>
        <taxon>Cloacibacillus</taxon>
    </lineage>
</organism>
<dbReference type="PROSITE" id="PS50943">
    <property type="entry name" value="HTH_CROC1"/>
    <property type="match status" value="1"/>
</dbReference>
<feature type="domain" description="HTH cro/C1-type" evidence="1">
    <location>
        <begin position="10"/>
        <end position="64"/>
    </location>
</feature>
<dbReference type="CDD" id="cd00093">
    <property type="entry name" value="HTH_XRE"/>
    <property type="match status" value="1"/>
</dbReference>
<dbReference type="SUPFAM" id="SSF47413">
    <property type="entry name" value="lambda repressor-like DNA-binding domains"/>
    <property type="match status" value="1"/>
</dbReference>
<sequence length="71" mass="8153">MNKNNLAITVKKNRKKLHLTQVEAAERAGVGLRFIRELECGKKTLRMDKVNDLLFLFGLELGPVPMERDDE</sequence>
<dbReference type="RefSeq" id="WP_066745447.1">
    <property type="nucleotide sequence ID" value="NZ_CP016757.1"/>
</dbReference>
<evidence type="ECO:0000259" key="1">
    <source>
        <dbReference type="PROSITE" id="PS50943"/>
    </source>
</evidence>
<gene>
    <name evidence="2" type="ORF">BED41_09850</name>
</gene>
<dbReference type="NCBIfam" id="TIGR03070">
    <property type="entry name" value="couple_hipB"/>
    <property type="match status" value="1"/>
</dbReference>
<evidence type="ECO:0000313" key="3">
    <source>
        <dbReference type="Proteomes" id="UP000093044"/>
    </source>
</evidence>
<keyword evidence="3" id="KW-1185">Reference proteome</keyword>
<dbReference type="Proteomes" id="UP000093044">
    <property type="component" value="Chromosome"/>
</dbReference>
<name>A0A1B2I5V9_9BACT</name>
<protein>
    <submittedName>
        <fullName evidence="2">Transcriptional regulator</fullName>
    </submittedName>
</protein>
<dbReference type="SMART" id="SM00530">
    <property type="entry name" value="HTH_XRE"/>
    <property type="match status" value="1"/>
</dbReference>
<dbReference type="Pfam" id="PF01381">
    <property type="entry name" value="HTH_3"/>
    <property type="match status" value="1"/>
</dbReference>
<evidence type="ECO:0000313" key="2">
    <source>
        <dbReference type="EMBL" id="ANZ45344.1"/>
    </source>
</evidence>
<dbReference type="InterPro" id="IPR017507">
    <property type="entry name" value="Tscrpt_reg_HipB-like"/>
</dbReference>
<dbReference type="InterPro" id="IPR001387">
    <property type="entry name" value="Cro/C1-type_HTH"/>
</dbReference>
<dbReference type="AlphaFoldDB" id="A0A1B2I5V9"/>
<dbReference type="GeneID" id="83058150"/>
<dbReference type="InterPro" id="IPR010982">
    <property type="entry name" value="Lambda_DNA-bd_dom_sf"/>
</dbReference>
<dbReference type="Gene3D" id="1.10.260.40">
    <property type="entry name" value="lambda repressor-like DNA-binding domains"/>
    <property type="match status" value="1"/>
</dbReference>
<dbReference type="OrthoDB" id="1122334at2"/>
<proteinExistence type="predicted"/>
<dbReference type="GO" id="GO:0003677">
    <property type="term" value="F:DNA binding"/>
    <property type="evidence" value="ECO:0007669"/>
    <property type="project" value="InterPro"/>
</dbReference>
<dbReference type="EMBL" id="CP016757">
    <property type="protein sequence ID" value="ANZ45344.1"/>
    <property type="molecule type" value="Genomic_DNA"/>
</dbReference>